<gene>
    <name evidence="1" type="ORF">GCM10010334_72530</name>
</gene>
<sequence>MSSQEWTIDGIAHALGVPDQRMQFLRDINLTPLPDLPAVLDRWVRHVSALEAAKPAIESLRAAAAVGEELPAALQHDDDSAGVLEGWRDQARAARQGRGAA</sequence>
<dbReference type="Proteomes" id="UP000638353">
    <property type="component" value="Unassembled WGS sequence"/>
</dbReference>
<dbReference type="RefSeq" id="WP_189827894.1">
    <property type="nucleotide sequence ID" value="NZ_BMVC01000020.1"/>
</dbReference>
<comment type="caution">
    <text evidence="1">The sequence shown here is derived from an EMBL/GenBank/DDBJ whole genome shotgun (WGS) entry which is preliminary data.</text>
</comment>
<evidence type="ECO:0000313" key="1">
    <source>
        <dbReference type="EMBL" id="GHD13846.1"/>
    </source>
</evidence>
<name>A0A918X643_9ACTN</name>
<reference evidence="1" key="2">
    <citation type="submission" date="2020-09" db="EMBL/GenBank/DDBJ databases">
        <authorList>
            <person name="Sun Q."/>
            <person name="Ohkuma M."/>
        </authorList>
    </citation>
    <scope>NUCLEOTIDE SEQUENCE</scope>
    <source>
        <strain evidence="1">JCM 4637</strain>
    </source>
</reference>
<accession>A0A918X643</accession>
<organism evidence="1 2">
    <name type="scientific">Streptomyces finlayi</name>
    <dbReference type="NCBI Taxonomy" id="67296"/>
    <lineage>
        <taxon>Bacteria</taxon>
        <taxon>Bacillati</taxon>
        <taxon>Actinomycetota</taxon>
        <taxon>Actinomycetes</taxon>
        <taxon>Kitasatosporales</taxon>
        <taxon>Streptomycetaceae</taxon>
        <taxon>Streptomyces</taxon>
    </lineage>
</organism>
<dbReference type="AlphaFoldDB" id="A0A918X643"/>
<protein>
    <submittedName>
        <fullName evidence="1">Uncharacterized protein</fullName>
    </submittedName>
</protein>
<proteinExistence type="predicted"/>
<reference evidence="1" key="1">
    <citation type="journal article" date="2014" name="Int. J. Syst. Evol. Microbiol.">
        <title>Complete genome sequence of Corynebacterium casei LMG S-19264T (=DSM 44701T), isolated from a smear-ripened cheese.</title>
        <authorList>
            <consortium name="US DOE Joint Genome Institute (JGI-PGF)"/>
            <person name="Walter F."/>
            <person name="Albersmeier A."/>
            <person name="Kalinowski J."/>
            <person name="Ruckert C."/>
        </authorList>
    </citation>
    <scope>NUCLEOTIDE SEQUENCE</scope>
    <source>
        <strain evidence="1">JCM 4637</strain>
    </source>
</reference>
<evidence type="ECO:0000313" key="2">
    <source>
        <dbReference type="Proteomes" id="UP000638353"/>
    </source>
</evidence>
<dbReference type="EMBL" id="BMVC01000020">
    <property type="protein sequence ID" value="GHD13846.1"/>
    <property type="molecule type" value="Genomic_DNA"/>
</dbReference>